<keyword evidence="4 5" id="KW-0472">Membrane</keyword>
<dbReference type="PRINTS" id="PR00164">
    <property type="entry name" value="ABC2TRNSPORT"/>
</dbReference>
<sequence length="271" mass="28957">MIRSSDRPSGALAGTVNYADWLGLWTLYWKEVQRFLVVPMQTLAAPVMTTLLFFAIFSLAIGGDGRGVAGVPFAHFIAPGLLMMALLQNAFANNASSIMISKVQGNIVDVLMPPLSPAELTIGYVMAGVTRGLVVAGMVALVMWPLIGLGFVAPLLAFYFAFAGSLMMSLVGILTGLWADKFDHLATITNFVVTPLALLSGTFYSIDRLPESVQGIAQYNPIFFLIDGFRHATIGVGDAHPLTGAIAVGVIDAALAVFVYLLVRRGYNLRA</sequence>
<keyword evidence="3 5" id="KW-1133">Transmembrane helix</keyword>
<dbReference type="EMBL" id="FWFR01000001">
    <property type="protein sequence ID" value="SLN25488.1"/>
    <property type="molecule type" value="Genomic_DNA"/>
</dbReference>
<keyword evidence="5" id="KW-1003">Cell membrane</keyword>
<dbReference type="RefSeq" id="WP_085882062.1">
    <property type="nucleotide sequence ID" value="NZ_FWFR01000001.1"/>
</dbReference>
<evidence type="ECO:0000256" key="4">
    <source>
        <dbReference type="ARBA" id="ARBA00023136"/>
    </source>
</evidence>
<comment type="similarity">
    <text evidence="5">Belongs to the ABC-2 integral membrane protein family.</text>
</comment>
<dbReference type="InterPro" id="IPR000412">
    <property type="entry name" value="ABC_2_transport"/>
</dbReference>
<organism evidence="7 8">
    <name type="scientific">Oceanibacterium hippocampi</name>
    <dbReference type="NCBI Taxonomy" id="745714"/>
    <lineage>
        <taxon>Bacteria</taxon>
        <taxon>Pseudomonadati</taxon>
        <taxon>Pseudomonadota</taxon>
        <taxon>Alphaproteobacteria</taxon>
        <taxon>Sneathiellales</taxon>
        <taxon>Sneathiellaceae</taxon>
        <taxon>Oceanibacterium</taxon>
    </lineage>
</organism>
<dbReference type="InterPro" id="IPR052522">
    <property type="entry name" value="ABC-2_transport_permease"/>
</dbReference>
<dbReference type="GO" id="GO:0043190">
    <property type="term" value="C:ATP-binding cassette (ABC) transporter complex"/>
    <property type="evidence" value="ECO:0007669"/>
    <property type="project" value="InterPro"/>
</dbReference>
<feature type="transmembrane region" description="Helical" evidence="5">
    <location>
        <begin position="43"/>
        <end position="61"/>
    </location>
</feature>
<evidence type="ECO:0000256" key="1">
    <source>
        <dbReference type="ARBA" id="ARBA00004141"/>
    </source>
</evidence>
<dbReference type="FunCoup" id="A0A1Y5RW47">
    <property type="interactions" value="280"/>
</dbReference>
<evidence type="ECO:0000259" key="6">
    <source>
        <dbReference type="PROSITE" id="PS51012"/>
    </source>
</evidence>
<dbReference type="InParanoid" id="A0A1Y5RW47"/>
<evidence type="ECO:0000256" key="5">
    <source>
        <dbReference type="RuleBase" id="RU361157"/>
    </source>
</evidence>
<evidence type="ECO:0000313" key="8">
    <source>
        <dbReference type="Proteomes" id="UP000193200"/>
    </source>
</evidence>
<protein>
    <recommendedName>
        <fullName evidence="5">Transport permease protein</fullName>
    </recommendedName>
</protein>
<comment type="subcellular location">
    <subcellularLocation>
        <location evidence="5">Cell inner membrane</location>
        <topology evidence="5">Multi-pass membrane protein</topology>
    </subcellularLocation>
    <subcellularLocation>
        <location evidence="1">Membrane</location>
        <topology evidence="1">Multi-pass membrane protein</topology>
    </subcellularLocation>
</comment>
<gene>
    <name evidence="7" type="primary">yadH</name>
    <name evidence="7" type="ORF">OCH7691_00755</name>
</gene>
<proteinExistence type="inferred from homology"/>
<keyword evidence="2 5" id="KW-0812">Transmembrane</keyword>
<dbReference type="Proteomes" id="UP000193200">
    <property type="component" value="Unassembled WGS sequence"/>
</dbReference>
<accession>A0A1Y5RW47</accession>
<dbReference type="InterPro" id="IPR013525">
    <property type="entry name" value="ABC2_TM"/>
</dbReference>
<dbReference type="PANTHER" id="PTHR43332">
    <property type="entry name" value="INNER MEMBRANE TRANSPORT PERMEASE YADH-RELATED"/>
    <property type="match status" value="1"/>
</dbReference>
<dbReference type="InterPro" id="IPR047817">
    <property type="entry name" value="ABC2_TM_bact-type"/>
</dbReference>
<reference evidence="7 8" key="1">
    <citation type="submission" date="2017-03" db="EMBL/GenBank/DDBJ databases">
        <authorList>
            <person name="Afonso C.L."/>
            <person name="Miller P.J."/>
            <person name="Scott M.A."/>
            <person name="Spackman E."/>
            <person name="Goraichik I."/>
            <person name="Dimitrov K.M."/>
            <person name="Suarez D.L."/>
            <person name="Swayne D.E."/>
        </authorList>
    </citation>
    <scope>NUCLEOTIDE SEQUENCE [LARGE SCALE GENOMIC DNA]</scope>
    <source>
        <strain evidence="7 8">CECT 7691</strain>
    </source>
</reference>
<evidence type="ECO:0000256" key="3">
    <source>
        <dbReference type="ARBA" id="ARBA00022989"/>
    </source>
</evidence>
<dbReference type="PIRSF" id="PIRSF006648">
    <property type="entry name" value="DrrB"/>
    <property type="match status" value="1"/>
</dbReference>
<feature type="transmembrane region" description="Helical" evidence="5">
    <location>
        <begin position="73"/>
        <end position="92"/>
    </location>
</feature>
<dbReference type="PROSITE" id="PS51012">
    <property type="entry name" value="ABC_TM2"/>
    <property type="match status" value="1"/>
</dbReference>
<keyword evidence="5" id="KW-0813">Transport</keyword>
<feature type="transmembrane region" description="Helical" evidence="5">
    <location>
        <begin position="122"/>
        <end position="144"/>
    </location>
</feature>
<dbReference type="OrthoDB" id="9804001at2"/>
<dbReference type="Pfam" id="PF01061">
    <property type="entry name" value="ABC2_membrane"/>
    <property type="match status" value="1"/>
</dbReference>
<keyword evidence="8" id="KW-1185">Reference proteome</keyword>
<evidence type="ECO:0000256" key="2">
    <source>
        <dbReference type="ARBA" id="ARBA00022692"/>
    </source>
</evidence>
<dbReference type="AlphaFoldDB" id="A0A1Y5RW47"/>
<feature type="transmembrane region" description="Helical" evidence="5">
    <location>
        <begin position="242"/>
        <end position="263"/>
    </location>
</feature>
<evidence type="ECO:0000313" key="7">
    <source>
        <dbReference type="EMBL" id="SLN25488.1"/>
    </source>
</evidence>
<name>A0A1Y5RW47_9PROT</name>
<feature type="transmembrane region" description="Helical" evidence="5">
    <location>
        <begin position="156"/>
        <end position="178"/>
    </location>
</feature>
<feature type="domain" description="ABC transmembrane type-2" evidence="6">
    <location>
        <begin position="37"/>
        <end position="266"/>
    </location>
</feature>
<dbReference type="GO" id="GO:0140359">
    <property type="term" value="F:ABC-type transporter activity"/>
    <property type="evidence" value="ECO:0007669"/>
    <property type="project" value="InterPro"/>
</dbReference>
<dbReference type="PANTHER" id="PTHR43332:SF1">
    <property type="entry name" value="TRANSPORT PERMEASE PROTEIN"/>
    <property type="match status" value="1"/>
</dbReference>
<feature type="transmembrane region" description="Helical" evidence="5">
    <location>
        <begin position="185"/>
        <end position="206"/>
    </location>
</feature>